<feature type="repeat" description="ANK" evidence="3">
    <location>
        <begin position="90"/>
        <end position="122"/>
    </location>
</feature>
<dbReference type="OrthoDB" id="10057496at2759"/>
<comment type="caution">
    <text evidence="5">The sequence shown here is derived from an EMBL/GenBank/DDBJ whole genome shotgun (WGS) entry which is preliminary data.</text>
</comment>
<feature type="repeat" description="ANK" evidence="3">
    <location>
        <begin position="51"/>
        <end position="74"/>
    </location>
</feature>
<protein>
    <recommendedName>
        <fullName evidence="7">Ankyrin</fullName>
    </recommendedName>
</protein>
<keyword evidence="1" id="KW-0677">Repeat</keyword>
<evidence type="ECO:0000256" key="1">
    <source>
        <dbReference type="ARBA" id="ARBA00022737"/>
    </source>
</evidence>
<name>A0A9P4TMU0_CURKU</name>
<evidence type="ECO:0000256" key="2">
    <source>
        <dbReference type="ARBA" id="ARBA00023043"/>
    </source>
</evidence>
<dbReference type="AlphaFoldDB" id="A0A9P4TMU0"/>
<dbReference type="Gene3D" id="1.25.40.20">
    <property type="entry name" value="Ankyrin repeat-containing domain"/>
    <property type="match status" value="1"/>
</dbReference>
<dbReference type="SMART" id="SM00248">
    <property type="entry name" value="ANK"/>
    <property type="match status" value="2"/>
</dbReference>
<keyword evidence="6" id="KW-1185">Reference proteome</keyword>
<dbReference type="InterPro" id="IPR036770">
    <property type="entry name" value="Ankyrin_rpt-contain_sf"/>
</dbReference>
<dbReference type="PANTHER" id="PTHR24171:SF8">
    <property type="entry name" value="BRCA1-ASSOCIATED RING DOMAIN PROTEIN 1"/>
    <property type="match status" value="1"/>
</dbReference>
<dbReference type="PROSITE" id="PS50088">
    <property type="entry name" value="ANK_REPEAT"/>
    <property type="match status" value="2"/>
</dbReference>
<gene>
    <name evidence="5" type="ORF">E8E13_001734</name>
</gene>
<reference evidence="5" key="1">
    <citation type="submission" date="2019-04" db="EMBL/GenBank/DDBJ databases">
        <title>Sequencing of skin fungus with MAO and IRED activity.</title>
        <authorList>
            <person name="Marsaioli A.J."/>
            <person name="Bonatto J.M.C."/>
            <person name="Reis Junior O."/>
        </authorList>
    </citation>
    <scope>NUCLEOTIDE SEQUENCE</scope>
    <source>
        <strain evidence="5">30M1</strain>
    </source>
</reference>
<dbReference type="GO" id="GO:0085020">
    <property type="term" value="P:protein K6-linked ubiquitination"/>
    <property type="evidence" value="ECO:0007669"/>
    <property type="project" value="TreeGrafter"/>
</dbReference>
<dbReference type="PANTHER" id="PTHR24171">
    <property type="entry name" value="ANKYRIN REPEAT DOMAIN-CONTAINING PROTEIN 39-RELATED"/>
    <property type="match status" value="1"/>
</dbReference>
<dbReference type="SUPFAM" id="SSF48403">
    <property type="entry name" value="Ankyrin repeat"/>
    <property type="match status" value="1"/>
</dbReference>
<dbReference type="InterPro" id="IPR002110">
    <property type="entry name" value="Ankyrin_rpt"/>
</dbReference>
<dbReference type="Proteomes" id="UP000801428">
    <property type="component" value="Unassembled WGS sequence"/>
</dbReference>
<evidence type="ECO:0000256" key="4">
    <source>
        <dbReference type="SAM" id="MobiDB-lite"/>
    </source>
</evidence>
<proteinExistence type="predicted"/>
<dbReference type="GO" id="GO:0004842">
    <property type="term" value="F:ubiquitin-protein transferase activity"/>
    <property type="evidence" value="ECO:0007669"/>
    <property type="project" value="TreeGrafter"/>
</dbReference>
<evidence type="ECO:0008006" key="7">
    <source>
        <dbReference type="Google" id="ProtNLM"/>
    </source>
</evidence>
<organism evidence="5 6">
    <name type="scientific">Curvularia kusanoi</name>
    <name type="common">Cochliobolus kusanoi</name>
    <dbReference type="NCBI Taxonomy" id="90978"/>
    <lineage>
        <taxon>Eukaryota</taxon>
        <taxon>Fungi</taxon>
        <taxon>Dikarya</taxon>
        <taxon>Ascomycota</taxon>
        <taxon>Pezizomycotina</taxon>
        <taxon>Dothideomycetes</taxon>
        <taxon>Pleosporomycetidae</taxon>
        <taxon>Pleosporales</taxon>
        <taxon>Pleosporineae</taxon>
        <taxon>Pleosporaceae</taxon>
        <taxon>Curvularia</taxon>
    </lineage>
</organism>
<sequence length="200" mass="21103">MSSLDEDSVDEILYLARANEAAELDQFLAALSTQTSKPKDQILAEAVDSYSQNTALHYAAANGHNGDIVKLLLSTSTAKPAAFLNLTNASGNTPLHWASLNGHLEAVKLLIEAGGDITIFNKAGHDAVFEAEINDKKEVVDWLLGHVEALEKSVGGGASNGEGSAGGDEDMVFKAGDTSGPMEDVTQKMGDMQTKDAQEK</sequence>
<dbReference type="PROSITE" id="PS50297">
    <property type="entry name" value="ANK_REP_REGION"/>
    <property type="match status" value="2"/>
</dbReference>
<evidence type="ECO:0000256" key="3">
    <source>
        <dbReference type="PROSITE-ProRule" id="PRU00023"/>
    </source>
</evidence>
<dbReference type="Pfam" id="PF12796">
    <property type="entry name" value="Ank_2"/>
    <property type="match status" value="1"/>
</dbReference>
<evidence type="ECO:0000313" key="5">
    <source>
        <dbReference type="EMBL" id="KAF3009454.1"/>
    </source>
</evidence>
<feature type="compositionally biased region" description="Gly residues" evidence="4">
    <location>
        <begin position="154"/>
        <end position="166"/>
    </location>
</feature>
<accession>A0A9P4TMU0</accession>
<feature type="region of interest" description="Disordered" evidence="4">
    <location>
        <begin position="153"/>
        <end position="200"/>
    </location>
</feature>
<keyword evidence="2 3" id="KW-0040">ANK repeat</keyword>
<dbReference type="EMBL" id="SWKU01000002">
    <property type="protein sequence ID" value="KAF3009454.1"/>
    <property type="molecule type" value="Genomic_DNA"/>
</dbReference>
<evidence type="ECO:0000313" key="6">
    <source>
        <dbReference type="Proteomes" id="UP000801428"/>
    </source>
</evidence>